<dbReference type="GO" id="GO:0005524">
    <property type="term" value="F:ATP binding"/>
    <property type="evidence" value="ECO:0007669"/>
    <property type="project" value="TreeGrafter"/>
</dbReference>
<feature type="compositionally biased region" description="Low complexity" evidence="1">
    <location>
        <begin position="558"/>
        <end position="571"/>
    </location>
</feature>
<dbReference type="RefSeq" id="WP_312885737.1">
    <property type="nucleotide sequence ID" value="NZ_JACHJT010000002.1"/>
</dbReference>
<dbReference type="Gene3D" id="3.40.50.300">
    <property type="entry name" value="P-loop containing nucleotide triphosphate hydrolases"/>
    <property type="match status" value="1"/>
</dbReference>
<proteinExistence type="predicted"/>
<keyword evidence="3" id="KW-0966">Cell projection</keyword>
<sequence length="917" mass="95456">MAPREHDGWEGAGTRPWGDDPEQDYPEGADPGTSADGQLGAADDVSPADQWFGGGMLPPPPPYAQPAGDQSAPPYPQAPPEPPPMQPAPPAHPASTNGNGTAQNAGPPQPAHLEDQWAPAERAWGGEPANAGTPQYRPEPPTPPEDQWSSEDQWAPAEGAWGGEPANAGTPQYRPEPPAPPEDQWPPEETAWTGRSAFPPEQPHVASTPDTQQAETVWEQPAGQTDVPGEPAAPNAFPPEGEIPEAEPLPPLDASEQGRQYHVPAAHAPNPEAAAPEPPEYAPEGNRSGPQEPPEPAGHPYAFPQPEDNTEWAPPEPTGPPVFGAAPAAEGGPHPAYAVELPATEEPDWRRIAPEDAPNSGSQPSGSSAPDAAEGPRGTPGGEPRPPVTPPSASAEPGAPSGPQTAYAPGHPGAAPGSSPPAGQPWGAAPEGAGPEQAASGGWAPPRPPHGPQYANEAPYPPGGQPARPPTGAQPSPPPGQNPYDWRPPSQPNAPQTGPQAPPAAGPPSQPQQAAHGSTAEPRTPPAADGGPPNPYQVPGSPPQPPQTGPQAPPAPPYHGQQAPYSQQPAPGWGPPQSGGPPGPSPAAATGFQYHTHLPHEGGPGQSRPETADALDADSLVRGRRPPSKGWRRVVRSATFGIVDPGMSAAETRRRGLTQRATTHVAGGHHRVAVLSLKGGVGKTTTTVALGSTLSSLRGDRVLAVDANPDRGTLSDKVRLETAATIRDLLNERDQITRYADIRGFTSQAASRLEILASDRDPAVSEAFSEADYREVTRILEHFYSICITDCGTGLLHSAMRGVLGLADQVVLVSSASVDGARSASATLDWLQAHEYGYHVRGAVVVLSMVRQDGKSSVDLNRLEEHFASRCRAVVRVPWDAHLEEGAELDLEHLAPATRDAYLQLAATVGEAFAWPR</sequence>
<dbReference type="PANTHER" id="PTHR43384">
    <property type="entry name" value="SEPTUM SITE-DETERMINING PROTEIN MIND HOMOLOG, CHLOROPLASTIC-RELATED"/>
    <property type="match status" value="1"/>
</dbReference>
<dbReference type="InterPro" id="IPR002586">
    <property type="entry name" value="CobQ/CobB/MinD/ParA_Nub-bd_dom"/>
</dbReference>
<feature type="compositionally biased region" description="Pro residues" evidence="1">
    <location>
        <begin position="572"/>
        <end position="585"/>
    </location>
</feature>
<feature type="compositionally biased region" description="Pro residues" evidence="1">
    <location>
        <begin position="459"/>
        <end position="469"/>
    </location>
</feature>
<feature type="compositionally biased region" description="Low complexity" evidence="1">
    <location>
        <begin position="264"/>
        <end position="275"/>
    </location>
</feature>
<comment type="caution">
    <text evidence="3">The sequence shown here is derived from an EMBL/GenBank/DDBJ whole genome shotgun (WGS) entry which is preliminary data.</text>
</comment>
<feature type="compositionally biased region" description="Pro residues" evidence="1">
    <location>
        <begin position="174"/>
        <end position="184"/>
    </location>
</feature>
<dbReference type="GO" id="GO:0051782">
    <property type="term" value="P:negative regulation of cell division"/>
    <property type="evidence" value="ECO:0007669"/>
    <property type="project" value="TreeGrafter"/>
</dbReference>
<dbReference type="AlphaFoldDB" id="A0A7W7RP71"/>
<dbReference type="GO" id="GO:0005829">
    <property type="term" value="C:cytosol"/>
    <property type="evidence" value="ECO:0007669"/>
    <property type="project" value="TreeGrafter"/>
</dbReference>
<feature type="compositionally biased region" description="Low complexity" evidence="1">
    <location>
        <begin position="424"/>
        <end position="442"/>
    </location>
</feature>
<evidence type="ECO:0000259" key="2">
    <source>
        <dbReference type="Pfam" id="PF01656"/>
    </source>
</evidence>
<keyword evidence="3" id="KW-0969">Cilium</keyword>
<protein>
    <submittedName>
        <fullName evidence="3">MinD-like ATPase involved in chromosome partitioning or flagellar assembly</fullName>
    </submittedName>
</protein>
<name>A0A7W7RP71_9ACTN</name>
<feature type="compositionally biased region" description="Pro residues" evidence="1">
    <location>
        <begin position="532"/>
        <end position="557"/>
    </location>
</feature>
<feature type="compositionally biased region" description="Polar residues" evidence="1">
    <location>
        <begin position="359"/>
        <end position="368"/>
    </location>
</feature>
<dbReference type="Pfam" id="PF01656">
    <property type="entry name" value="CbiA"/>
    <property type="match status" value="1"/>
</dbReference>
<keyword evidence="4" id="KW-1185">Reference proteome</keyword>
<keyword evidence="3" id="KW-0282">Flagellum</keyword>
<accession>A0A7W7RP71</accession>
<organism evidence="3 4">
    <name type="scientific">Lipingzhangella halophila</name>
    <dbReference type="NCBI Taxonomy" id="1783352"/>
    <lineage>
        <taxon>Bacteria</taxon>
        <taxon>Bacillati</taxon>
        <taxon>Actinomycetota</taxon>
        <taxon>Actinomycetes</taxon>
        <taxon>Streptosporangiales</taxon>
        <taxon>Nocardiopsidaceae</taxon>
        <taxon>Lipingzhangella</taxon>
    </lineage>
</organism>
<dbReference type="PANTHER" id="PTHR43384:SF14">
    <property type="entry name" value="ESX-1 SECRETION-ASSOCIATED PROTEIN ESPI"/>
    <property type="match status" value="1"/>
</dbReference>
<feature type="compositionally biased region" description="Low complexity" evidence="1">
    <location>
        <begin position="391"/>
        <end position="417"/>
    </location>
</feature>
<feature type="compositionally biased region" description="Polar residues" evidence="1">
    <location>
        <begin position="95"/>
        <end position="106"/>
    </location>
</feature>
<feature type="compositionally biased region" description="Low complexity" evidence="1">
    <location>
        <begin position="321"/>
        <end position="338"/>
    </location>
</feature>
<dbReference type="GO" id="GO:0016887">
    <property type="term" value="F:ATP hydrolysis activity"/>
    <property type="evidence" value="ECO:0007669"/>
    <property type="project" value="TreeGrafter"/>
</dbReference>
<reference evidence="3 4" key="1">
    <citation type="submission" date="2020-08" db="EMBL/GenBank/DDBJ databases">
        <title>Sequencing the genomes of 1000 actinobacteria strains.</title>
        <authorList>
            <person name="Klenk H.-P."/>
        </authorList>
    </citation>
    <scope>NUCLEOTIDE SEQUENCE [LARGE SCALE GENOMIC DNA]</scope>
    <source>
        <strain evidence="3 4">DSM 102030</strain>
    </source>
</reference>
<dbReference type="InterPro" id="IPR027417">
    <property type="entry name" value="P-loop_NTPase"/>
</dbReference>
<feature type="compositionally biased region" description="Pro residues" evidence="1">
    <location>
        <begin position="500"/>
        <end position="510"/>
    </location>
</feature>
<feature type="domain" description="CobQ/CobB/MinD/ParA nucleotide binding" evidence="2">
    <location>
        <begin position="672"/>
        <end position="884"/>
    </location>
</feature>
<dbReference type="EMBL" id="JACHJT010000002">
    <property type="protein sequence ID" value="MBB4935571.1"/>
    <property type="molecule type" value="Genomic_DNA"/>
</dbReference>
<evidence type="ECO:0000256" key="1">
    <source>
        <dbReference type="SAM" id="MobiDB-lite"/>
    </source>
</evidence>
<feature type="compositionally biased region" description="Low complexity" evidence="1">
    <location>
        <begin position="154"/>
        <end position="169"/>
    </location>
</feature>
<evidence type="ECO:0000313" key="3">
    <source>
        <dbReference type="EMBL" id="MBB4935571.1"/>
    </source>
</evidence>
<evidence type="ECO:0000313" key="4">
    <source>
        <dbReference type="Proteomes" id="UP000523007"/>
    </source>
</evidence>
<feature type="region of interest" description="Disordered" evidence="1">
    <location>
        <begin position="1"/>
        <end position="611"/>
    </location>
</feature>
<dbReference type="SUPFAM" id="SSF52540">
    <property type="entry name" value="P-loop containing nucleoside triphosphate hydrolases"/>
    <property type="match status" value="1"/>
</dbReference>
<feature type="compositionally biased region" description="Pro residues" evidence="1">
    <location>
        <begin position="73"/>
        <end position="92"/>
    </location>
</feature>
<dbReference type="GO" id="GO:0009898">
    <property type="term" value="C:cytoplasmic side of plasma membrane"/>
    <property type="evidence" value="ECO:0007669"/>
    <property type="project" value="TreeGrafter"/>
</dbReference>
<dbReference type="Proteomes" id="UP000523007">
    <property type="component" value="Unassembled WGS sequence"/>
</dbReference>
<dbReference type="InterPro" id="IPR050625">
    <property type="entry name" value="ParA/MinD_ATPase"/>
</dbReference>
<gene>
    <name evidence="3" type="ORF">F4561_006465</name>
</gene>